<dbReference type="Proteomes" id="UP001281147">
    <property type="component" value="Unassembled WGS sequence"/>
</dbReference>
<gene>
    <name evidence="1" type="ORF">LTR37_016608</name>
</gene>
<accession>A0ACC3MNW7</accession>
<organism evidence="1 2">
    <name type="scientific">Vermiconidia calcicola</name>
    <dbReference type="NCBI Taxonomy" id="1690605"/>
    <lineage>
        <taxon>Eukaryota</taxon>
        <taxon>Fungi</taxon>
        <taxon>Dikarya</taxon>
        <taxon>Ascomycota</taxon>
        <taxon>Pezizomycotina</taxon>
        <taxon>Dothideomycetes</taxon>
        <taxon>Dothideomycetidae</taxon>
        <taxon>Mycosphaerellales</taxon>
        <taxon>Extremaceae</taxon>
        <taxon>Vermiconidia</taxon>
    </lineage>
</organism>
<proteinExistence type="predicted"/>
<comment type="caution">
    <text evidence="1">The sequence shown here is derived from an EMBL/GenBank/DDBJ whole genome shotgun (WGS) entry which is preliminary data.</text>
</comment>
<evidence type="ECO:0000313" key="2">
    <source>
        <dbReference type="Proteomes" id="UP001281147"/>
    </source>
</evidence>
<keyword evidence="2" id="KW-1185">Reference proteome</keyword>
<sequence>MLSARARKRKAQTTTEAADAEAEAKAYADVQGEGEIEGVGEAEGDLEGETDVDAQGKIKADAEQSTRPPSGKRRRLGDGSTGSWEINELIQKARPTVPRKGVHADVKRGKKRANGVGSLPPSKRARKQNADDTDVTARTKTQKSHGGKKIFWASHKHNTPASLLKIRFHEAWKLNLEQRGLPAGELEAKRTPGAIRISWLVDYPRPDATKPKPRIIFYNHEERYGGPFGFLSNFYKCSFMVQDVAVNVTWHSVEQFYQHCKGLCIAIADEKFSDRFQPPLSSKDLACWLTVYTDPNECAKAGRCFNEYTESDPQWWNSWNLLWNYSLQKVLHMGMLRKFEENPQLAVLLLMTGDFELVEAAERDGNCGILCHASEAMEEMSLAGKWIGLNFWAERSCRGLPNIPAYAFDFWRLWEETCNNERYNKHKTTTKRVAINRDRINLLLTRYRRQWLRDHNLPLPSDEVILLFDRMQLENIDTADDEEHARRRQTEQIQGVVEKLFDWEDVDAEDKLFLTDEDSEC</sequence>
<protein>
    <submittedName>
        <fullName evidence="1">Uncharacterized protein</fullName>
    </submittedName>
</protein>
<reference evidence="1" key="1">
    <citation type="submission" date="2023-07" db="EMBL/GenBank/DDBJ databases">
        <title>Black Yeasts Isolated from many extreme environments.</title>
        <authorList>
            <person name="Coleine C."/>
            <person name="Stajich J.E."/>
            <person name="Selbmann L."/>
        </authorList>
    </citation>
    <scope>NUCLEOTIDE SEQUENCE</scope>
    <source>
        <strain evidence="1">CCFEE 5714</strain>
    </source>
</reference>
<name>A0ACC3MNW7_9PEZI</name>
<evidence type="ECO:0000313" key="1">
    <source>
        <dbReference type="EMBL" id="KAK3699134.1"/>
    </source>
</evidence>
<dbReference type="EMBL" id="JAUTXU010000201">
    <property type="protein sequence ID" value="KAK3699134.1"/>
    <property type="molecule type" value="Genomic_DNA"/>
</dbReference>